<proteinExistence type="predicted"/>
<evidence type="ECO:0000313" key="1">
    <source>
        <dbReference type="EMBL" id="KAK3270682.1"/>
    </source>
</evidence>
<organism evidence="1 2">
    <name type="scientific">Cymbomonas tetramitiformis</name>
    <dbReference type="NCBI Taxonomy" id="36881"/>
    <lineage>
        <taxon>Eukaryota</taxon>
        <taxon>Viridiplantae</taxon>
        <taxon>Chlorophyta</taxon>
        <taxon>Pyramimonadophyceae</taxon>
        <taxon>Pyramimonadales</taxon>
        <taxon>Pyramimonadaceae</taxon>
        <taxon>Cymbomonas</taxon>
    </lineage>
</organism>
<reference evidence="1 2" key="1">
    <citation type="journal article" date="2015" name="Genome Biol. Evol.">
        <title>Comparative Genomics of a Bacterivorous Green Alga Reveals Evolutionary Causalities and Consequences of Phago-Mixotrophic Mode of Nutrition.</title>
        <authorList>
            <person name="Burns J.A."/>
            <person name="Paasch A."/>
            <person name="Narechania A."/>
            <person name="Kim E."/>
        </authorList>
    </citation>
    <scope>NUCLEOTIDE SEQUENCE [LARGE SCALE GENOMIC DNA]</scope>
    <source>
        <strain evidence="1 2">PLY_AMNH</strain>
    </source>
</reference>
<dbReference type="EMBL" id="LGRX02010254">
    <property type="protein sequence ID" value="KAK3270682.1"/>
    <property type="molecule type" value="Genomic_DNA"/>
</dbReference>
<sequence length="72" mass="8279">MRMSSCPTEVLDIRRDALLFISGTSTHMPAFLSTLRRDEGERLSDIARSVFAQSKFCKIRFRSSQFFTQGRS</sequence>
<name>A0AAE0G329_9CHLO</name>
<keyword evidence="2" id="KW-1185">Reference proteome</keyword>
<dbReference type="Proteomes" id="UP001190700">
    <property type="component" value="Unassembled WGS sequence"/>
</dbReference>
<accession>A0AAE0G329</accession>
<dbReference type="AlphaFoldDB" id="A0AAE0G329"/>
<comment type="caution">
    <text evidence="1">The sequence shown here is derived from an EMBL/GenBank/DDBJ whole genome shotgun (WGS) entry which is preliminary data.</text>
</comment>
<evidence type="ECO:0000313" key="2">
    <source>
        <dbReference type="Proteomes" id="UP001190700"/>
    </source>
</evidence>
<protein>
    <submittedName>
        <fullName evidence="1">Uncharacterized protein</fullName>
    </submittedName>
</protein>
<gene>
    <name evidence="1" type="ORF">CYMTET_20934</name>
</gene>